<protein>
    <submittedName>
        <fullName evidence="1">Uncharacterized protein</fullName>
    </submittedName>
</protein>
<evidence type="ECO:0000313" key="1">
    <source>
        <dbReference type="EMBL" id="KAB4456815.1"/>
    </source>
</evidence>
<accession>A0A7J5K155</accession>
<comment type="caution">
    <text evidence="1">The sequence shown here is derived from an EMBL/GenBank/DDBJ whole genome shotgun (WGS) entry which is preliminary data.</text>
</comment>
<name>A0A7J5K155_BACT4</name>
<dbReference type="AlphaFoldDB" id="A0A7J5K155"/>
<organism evidence="1 2">
    <name type="scientific">Bacteroides thetaiotaomicron</name>
    <dbReference type="NCBI Taxonomy" id="818"/>
    <lineage>
        <taxon>Bacteria</taxon>
        <taxon>Pseudomonadati</taxon>
        <taxon>Bacteroidota</taxon>
        <taxon>Bacteroidia</taxon>
        <taxon>Bacteroidales</taxon>
        <taxon>Bacteroidaceae</taxon>
        <taxon>Bacteroides</taxon>
    </lineage>
</organism>
<sequence length="188" mass="22130">MKRFTLFGKGTQKEGTAVQDLYKILSVEEYTHYPYEKQSLGEEMYVINQVIGEYWKPRYLVDEKNKTAVEFMDSWTMLQTICTDDIDWKSLEGLSQDVIDRARNLDAIFPTFVRSFKSGVAEVSWQINPDGRYYMDEDGFGMTDDKEITIYSYVDRTGKPLIKFRIIKDFNELNMMEKEARKNLKTRG</sequence>
<dbReference type="EMBL" id="WCRW01000005">
    <property type="protein sequence ID" value="KAB4456815.1"/>
    <property type="molecule type" value="Genomic_DNA"/>
</dbReference>
<gene>
    <name evidence="1" type="ORF">GAN75_09555</name>
</gene>
<reference evidence="1 2" key="1">
    <citation type="journal article" date="2019" name="Nat. Med.">
        <title>A library of human gut bacterial isolates paired with longitudinal multiomics data enables mechanistic microbiome research.</title>
        <authorList>
            <person name="Poyet M."/>
            <person name="Groussin M."/>
            <person name="Gibbons S.M."/>
            <person name="Avila-Pacheco J."/>
            <person name="Jiang X."/>
            <person name="Kearney S.M."/>
            <person name="Perrotta A.R."/>
            <person name="Berdy B."/>
            <person name="Zhao S."/>
            <person name="Lieberman T.D."/>
            <person name="Swanson P.K."/>
            <person name="Smith M."/>
            <person name="Roesemann S."/>
            <person name="Alexander J.E."/>
            <person name="Rich S.A."/>
            <person name="Livny J."/>
            <person name="Vlamakis H."/>
            <person name="Clish C."/>
            <person name="Bullock K."/>
            <person name="Deik A."/>
            <person name="Scott J."/>
            <person name="Pierce K.A."/>
            <person name="Xavier R.J."/>
            <person name="Alm E.J."/>
        </authorList>
    </citation>
    <scope>NUCLEOTIDE SEQUENCE [LARGE SCALE GENOMIC DNA]</scope>
    <source>
        <strain evidence="1 2">BIOML-A160</strain>
    </source>
</reference>
<dbReference type="Proteomes" id="UP000436825">
    <property type="component" value="Unassembled WGS sequence"/>
</dbReference>
<proteinExistence type="predicted"/>
<evidence type="ECO:0000313" key="2">
    <source>
        <dbReference type="Proteomes" id="UP000436825"/>
    </source>
</evidence>